<evidence type="ECO:0000259" key="4">
    <source>
        <dbReference type="PROSITE" id="PS51272"/>
    </source>
</evidence>
<name>B8I8X9_RUMCH</name>
<protein>
    <submittedName>
        <fullName evidence="5">S-layer domain protein</fullName>
    </submittedName>
</protein>
<dbReference type="Proteomes" id="UP000001349">
    <property type="component" value="Chromosome"/>
</dbReference>
<dbReference type="AlphaFoldDB" id="B8I8X9"/>
<feature type="chain" id="PRO_5002873849" evidence="3">
    <location>
        <begin position="26"/>
        <end position="609"/>
    </location>
</feature>
<keyword evidence="1" id="KW-0677">Repeat</keyword>
<feature type="domain" description="SLH" evidence="4">
    <location>
        <begin position="427"/>
        <end position="490"/>
    </location>
</feature>
<dbReference type="STRING" id="394503.Ccel_3019"/>
<dbReference type="KEGG" id="cce:Ccel_3019"/>
<feature type="region of interest" description="Disordered" evidence="2">
    <location>
        <begin position="196"/>
        <end position="217"/>
    </location>
</feature>
<reference evidence="5 6" key="1">
    <citation type="submission" date="2009-01" db="EMBL/GenBank/DDBJ databases">
        <title>Complete sequence of Clostridium cellulolyticum H10.</title>
        <authorList>
            <consortium name="US DOE Joint Genome Institute"/>
            <person name="Lucas S."/>
            <person name="Copeland A."/>
            <person name="Lapidus A."/>
            <person name="Glavina del Rio T."/>
            <person name="Dalin E."/>
            <person name="Tice H."/>
            <person name="Bruce D."/>
            <person name="Goodwin L."/>
            <person name="Pitluck S."/>
            <person name="Chertkov O."/>
            <person name="Saunders E."/>
            <person name="Brettin T."/>
            <person name="Detter J.C."/>
            <person name="Han C."/>
            <person name="Larimer F."/>
            <person name="Land M."/>
            <person name="Hauser L."/>
            <person name="Kyrpides N."/>
            <person name="Ivanova N."/>
            <person name="Zhou J."/>
            <person name="Richardson P."/>
        </authorList>
    </citation>
    <scope>NUCLEOTIDE SEQUENCE [LARGE SCALE GENOMIC DNA]</scope>
    <source>
        <strain evidence="6">ATCC 35319 / DSM 5812 / JCM 6584 / H10</strain>
    </source>
</reference>
<dbReference type="EMBL" id="CP001348">
    <property type="protein sequence ID" value="ACL77311.1"/>
    <property type="molecule type" value="Genomic_DNA"/>
</dbReference>
<dbReference type="Pfam" id="PF18998">
    <property type="entry name" value="Flg_new_2"/>
    <property type="match status" value="1"/>
</dbReference>
<keyword evidence="3" id="KW-0732">Signal</keyword>
<dbReference type="Pfam" id="PF00395">
    <property type="entry name" value="SLH"/>
    <property type="match status" value="3"/>
</dbReference>
<dbReference type="RefSeq" id="WP_015926370.1">
    <property type="nucleotide sequence ID" value="NC_011898.1"/>
</dbReference>
<dbReference type="HOGENOM" id="CLU_448125_0_0_9"/>
<dbReference type="PROSITE" id="PS51272">
    <property type="entry name" value="SLH"/>
    <property type="match status" value="3"/>
</dbReference>
<evidence type="ECO:0000313" key="6">
    <source>
        <dbReference type="Proteomes" id="UP000001349"/>
    </source>
</evidence>
<gene>
    <name evidence="5" type="ordered locus">Ccel_3019</name>
</gene>
<feature type="domain" description="SLH" evidence="4">
    <location>
        <begin position="491"/>
        <end position="550"/>
    </location>
</feature>
<dbReference type="eggNOG" id="COG3386">
    <property type="taxonomic scope" value="Bacteria"/>
</dbReference>
<sequence length="609" mass="62870" precursor="true">MNKRILSIMLVVLMCLLLFPLSAAAEAVNVNATYANGVVTIAGTGFTSGTSYSVRVVDIVNSSIKAMGQTTADGSGDISASITTGALGTLANYTVYVNKPDGTFAGSDTTIVADITTHTATIQAGTGGTITTGASGSYAAGATITLVASANSGYVFSSWTSNAGGTFVNANSASTTFTMPAASVTITANFTYSSGSGGGGSVMPTPTPEPVTTKDGNATTVSTSVKATTDSTTGTATASVEASAFNSLTDKAKEAETSGQKAVVEIKVGVAANTTAVTVEIPRDAFNKVAEETKADVKVDAGIGTVTFNTKAVESISGAVNAGNISISITKVDASTLTSEVQARVSERPVFDFSVKSGSTDISNFRGGNAKISIPYTLKPGEKENSVVVYYIDNTGNLKTVRGRYDPTTRTVNFTTSHFSQYAVGYNEVNFKDVAAKAWYNEAVGFMSARGIVNGVGSGKFAPANSVTRADFLIMVMNSYGIEIDTTITDNFADASNKYYTKYLGTAKRLGLVSGVGENKYAPEATISRQDMFAILYRALDKLGELPTGTIGKSLGSFSDAGDIAGYANDAMKLFVETGTISGDGSKLTPKATSTRAQAAQVLYNLLLK</sequence>
<feature type="signal peptide" evidence="3">
    <location>
        <begin position="1"/>
        <end position="25"/>
    </location>
</feature>
<proteinExistence type="predicted"/>
<organism evidence="5 6">
    <name type="scientific">Ruminiclostridium cellulolyticum (strain ATCC 35319 / DSM 5812 / JCM 6584 / H10)</name>
    <name type="common">Clostridium cellulolyticum</name>
    <dbReference type="NCBI Taxonomy" id="394503"/>
    <lineage>
        <taxon>Bacteria</taxon>
        <taxon>Bacillati</taxon>
        <taxon>Bacillota</taxon>
        <taxon>Clostridia</taxon>
        <taxon>Eubacteriales</taxon>
        <taxon>Oscillospiraceae</taxon>
        <taxon>Ruminiclostridium</taxon>
    </lineage>
</organism>
<evidence type="ECO:0000256" key="3">
    <source>
        <dbReference type="SAM" id="SignalP"/>
    </source>
</evidence>
<dbReference type="InterPro" id="IPR044060">
    <property type="entry name" value="Bacterial_rp_domain"/>
</dbReference>
<evidence type="ECO:0000313" key="5">
    <source>
        <dbReference type="EMBL" id="ACL77311.1"/>
    </source>
</evidence>
<dbReference type="InterPro" id="IPR001119">
    <property type="entry name" value="SLH_dom"/>
</dbReference>
<dbReference type="eggNOG" id="COG4733">
    <property type="taxonomic scope" value="Bacteria"/>
</dbReference>
<evidence type="ECO:0000256" key="2">
    <source>
        <dbReference type="SAM" id="MobiDB-lite"/>
    </source>
</evidence>
<keyword evidence="6" id="KW-1185">Reference proteome</keyword>
<accession>B8I8X9</accession>
<evidence type="ECO:0000256" key="1">
    <source>
        <dbReference type="ARBA" id="ARBA00022737"/>
    </source>
</evidence>
<feature type="domain" description="SLH" evidence="4">
    <location>
        <begin position="555"/>
        <end position="609"/>
    </location>
</feature>